<dbReference type="PANTHER" id="PTHR43744:SF8">
    <property type="entry name" value="SN-GLYCEROL-3-PHOSPHATE TRANSPORT SYSTEM PERMEASE PROTEIN UGPE"/>
    <property type="match status" value="1"/>
</dbReference>
<gene>
    <name evidence="10" type="ORF">HMPREF9237_00550</name>
</gene>
<dbReference type="HOGENOM" id="CLU_016047_1_2_11"/>
<dbReference type="STRING" id="59505.FB03_05855"/>
<evidence type="ECO:0000256" key="1">
    <source>
        <dbReference type="ARBA" id="ARBA00004651"/>
    </source>
</evidence>
<evidence type="ECO:0000256" key="6">
    <source>
        <dbReference type="ARBA" id="ARBA00023136"/>
    </source>
</evidence>
<name>S2VL77_9ACTO</name>
<organism evidence="10 11">
    <name type="scientific">Actinotignum schaalii FB123-CNA-2</name>
    <dbReference type="NCBI Taxonomy" id="883067"/>
    <lineage>
        <taxon>Bacteria</taxon>
        <taxon>Bacillati</taxon>
        <taxon>Actinomycetota</taxon>
        <taxon>Actinomycetes</taxon>
        <taxon>Actinomycetales</taxon>
        <taxon>Actinomycetaceae</taxon>
        <taxon>Actinotignum</taxon>
    </lineage>
</organism>
<dbReference type="PROSITE" id="PS50928">
    <property type="entry name" value="ABC_TM1"/>
    <property type="match status" value="1"/>
</dbReference>
<sequence>MSTETGKRAVAAESQGAVVPAETRTEVRDSARARARGTDPVAKPKLKAPRHRVRMTPGRWAAVGFLGILSLIYVVPLLFILVNSFKGRFFISDDPFSLPAGETFAGMDNYQTALNLSGFMRALGWSFFVTVASVLVIVFFCAMTAYYLARVRSWWTSLLYYLLVFSMVAPFQMVMFPTVKIADKLGLSSPWGLVVLYLGFGAGLSVFIFAGFVRSIPGEIEEAASIDGAGPFKTYFQVVMPMLKPTAVTVAILNTMWIWNDFLLPNLVIGREEAYRTVPVVIQFLVGSNGNKDLGAQMAVLVLAIIPIIIFYLFAQRYIVEGVAAGSVKG</sequence>
<dbReference type="SUPFAM" id="SSF161098">
    <property type="entry name" value="MetI-like"/>
    <property type="match status" value="1"/>
</dbReference>
<evidence type="ECO:0000259" key="9">
    <source>
        <dbReference type="PROSITE" id="PS50928"/>
    </source>
</evidence>
<dbReference type="PATRIC" id="fig|883067.3.peg.554"/>
<comment type="subcellular location">
    <subcellularLocation>
        <location evidence="1 7">Cell membrane</location>
        <topology evidence="1 7">Multi-pass membrane protein</topology>
    </subcellularLocation>
</comment>
<evidence type="ECO:0000256" key="4">
    <source>
        <dbReference type="ARBA" id="ARBA00022692"/>
    </source>
</evidence>
<comment type="similarity">
    <text evidence="7">Belongs to the binding-protein-dependent transport system permease family.</text>
</comment>
<accession>S2VL77</accession>
<reference evidence="10 11" key="1">
    <citation type="submission" date="2013-05" db="EMBL/GenBank/DDBJ databases">
        <title>The Genome Sequence of Actinobaculum schaalii FB123-CNA2.</title>
        <authorList>
            <consortium name="The Broad Institute Genomics Platform"/>
            <person name="Earl A."/>
            <person name="Ward D."/>
            <person name="Feldgarden M."/>
            <person name="Gevers D."/>
            <person name="Saerens B."/>
            <person name="Vaneechoutte M."/>
            <person name="Walker B."/>
            <person name="Young S."/>
            <person name="Zeng Q."/>
            <person name="Gargeya S."/>
            <person name="Fitzgerald M."/>
            <person name="Haas B."/>
            <person name="Abouelleil A."/>
            <person name="Allen A.W."/>
            <person name="Alvarado L."/>
            <person name="Arachchi H.M."/>
            <person name="Berlin A.M."/>
            <person name="Chapman S.B."/>
            <person name="Gainer-Dewar J."/>
            <person name="Goldberg J."/>
            <person name="Griggs A."/>
            <person name="Gujja S."/>
            <person name="Hansen M."/>
            <person name="Howarth C."/>
            <person name="Imamovic A."/>
            <person name="Ireland A."/>
            <person name="Larimer J."/>
            <person name="McCowan C."/>
            <person name="Murphy C."/>
            <person name="Pearson M."/>
            <person name="Poon T.W."/>
            <person name="Priest M."/>
            <person name="Roberts A."/>
            <person name="Saif S."/>
            <person name="Shea T."/>
            <person name="Sisk P."/>
            <person name="Sykes S."/>
            <person name="Wortman J."/>
            <person name="Nusbaum C."/>
            <person name="Birren B."/>
        </authorList>
    </citation>
    <scope>NUCLEOTIDE SEQUENCE [LARGE SCALE GENOMIC DNA]</scope>
    <source>
        <strain evidence="10 11">FB123-CNA-2</strain>
    </source>
</reference>
<dbReference type="InterPro" id="IPR035906">
    <property type="entry name" value="MetI-like_sf"/>
</dbReference>
<dbReference type="AlphaFoldDB" id="S2VL77"/>
<feature type="transmembrane region" description="Helical" evidence="7">
    <location>
        <begin position="158"/>
        <end position="179"/>
    </location>
</feature>
<comment type="caution">
    <text evidence="10">The sequence shown here is derived from an EMBL/GenBank/DDBJ whole genome shotgun (WGS) entry which is preliminary data.</text>
</comment>
<feature type="transmembrane region" description="Helical" evidence="7">
    <location>
        <begin position="294"/>
        <end position="315"/>
    </location>
</feature>
<feature type="transmembrane region" description="Helical" evidence="7">
    <location>
        <begin position="191"/>
        <end position="213"/>
    </location>
</feature>
<keyword evidence="11" id="KW-1185">Reference proteome</keyword>
<dbReference type="EMBL" id="AGWM01000005">
    <property type="protein sequence ID" value="EPD27561.1"/>
    <property type="molecule type" value="Genomic_DNA"/>
</dbReference>
<keyword evidence="3" id="KW-1003">Cell membrane</keyword>
<keyword evidence="5 7" id="KW-1133">Transmembrane helix</keyword>
<evidence type="ECO:0000256" key="8">
    <source>
        <dbReference type="SAM" id="MobiDB-lite"/>
    </source>
</evidence>
<feature type="transmembrane region" description="Helical" evidence="7">
    <location>
        <begin position="125"/>
        <end position="149"/>
    </location>
</feature>
<dbReference type="GO" id="GO:0005886">
    <property type="term" value="C:plasma membrane"/>
    <property type="evidence" value="ECO:0007669"/>
    <property type="project" value="UniProtKB-SubCell"/>
</dbReference>
<dbReference type="Proteomes" id="UP000014393">
    <property type="component" value="Unassembled WGS sequence"/>
</dbReference>
<evidence type="ECO:0000313" key="11">
    <source>
        <dbReference type="Proteomes" id="UP000014393"/>
    </source>
</evidence>
<evidence type="ECO:0000313" key="10">
    <source>
        <dbReference type="EMBL" id="EPD27561.1"/>
    </source>
</evidence>
<protein>
    <recommendedName>
        <fullName evidence="9">ABC transmembrane type-1 domain-containing protein</fullName>
    </recommendedName>
</protein>
<dbReference type="CDD" id="cd06261">
    <property type="entry name" value="TM_PBP2"/>
    <property type="match status" value="1"/>
</dbReference>
<keyword evidence="6 7" id="KW-0472">Membrane</keyword>
<keyword evidence="4 7" id="KW-0812">Transmembrane</keyword>
<dbReference type="Gene3D" id="1.10.3720.10">
    <property type="entry name" value="MetI-like"/>
    <property type="match status" value="1"/>
</dbReference>
<dbReference type="PANTHER" id="PTHR43744">
    <property type="entry name" value="ABC TRANSPORTER PERMEASE PROTEIN MG189-RELATED-RELATED"/>
    <property type="match status" value="1"/>
</dbReference>
<dbReference type="Pfam" id="PF00528">
    <property type="entry name" value="BPD_transp_1"/>
    <property type="match status" value="1"/>
</dbReference>
<evidence type="ECO:0000256" key="3">
    <source>
        <dbReference type="ARBA" id="ARBA00022475"/>
    </source>
</evidence>
<feature type="domain" description="ABC transmembrane type-1" evidence="9">
    <location>
        <begin position="123"/>
        <end position="315"/>
    </location>
</feature>
<dbReference type="eggNOG" id="COG0395">
    <property type="taxonomic scope" value="Bacteria"/>
</dbReference>
<evidence type="ECO:0000256" key="7">
    <source>
        <dbReference type="RuleBase" id="RU363032"/>
    </source>
</evidence>
<dbReference type="InterPro" id="IPR000515">
    <property type="entry name" value="MetI-like"/>
</dbReference>
<feature type="region of interest" description="Disordered" evidence="8">
    <location>
        <begin position="1"/>
        <end position="47"/>
    </location>
</feature>
<evidence type="ECO:0000256" key="5">
    <source>
        <dbReference type="ARBA" id="ARBA00022989"/>
    </source>
</evidence>
<proteinExistence type="inferred from homology"/>
<feature type="transmembrane region" description="Helical" evidence="7">
    <location>
        <begin position="60"/>
        <end position="82"/>
    </location>
</feature>
<feature type="compositionally biased region" description="Basic and acidic residues" evidence="8">
    <location>
        <begin position="23"/>
        <end position="32"/>
    </location>
</feature>
<dbReference type="GO" id="GO:0055085">
    <property type="term" value="P:transmembrane transport"/>
    <property type="evidence" value="ECO:0007669"/>
    <property type="project" value="InterPro"/>
</dbReference>
<keyword evidence="2 7" id="KW-0813">Transport</keyword>
<evidence type="ECO:0000256" key="2">
    <source>
        <dbReference type="ARBA" id="ARBA00022448"/>
    </source>
</evidence>